<evidence type="ECO:0000256" key="6">
    <source>
        <dbReference type="ARBA" id="ARBA00022777"/>
    </source>
</evidence>
<evidence type="ECO:0000256" key="5">
    <source>
        <dbReference type="ARBA" id="ARBA00022741"/>
    </source>
</evidence>
<dbReference type="InterPro" id="IPR036890">
    <property type="entry name" value="HATPase_C_sf"/>
</dbReference>
<dbReference type="PROSITE" id="PS50112">
    <property type="entry name" value="PAS"/>
    <property type="match status" value="1"/>
</dbReference>
<feature type="transmembrane region" description="Helical" evidence="9">
    <location>
        <begin position="195"/>
        <end position="215"/>
    </location>
</feature>
<dbReference type="Pfam" id="PF13426">
    <property type="entry name" value="PAS_9"/>
    <property type="match status" value="1"/>
</dbReference>
<dbReference type="Pfam" id="PF02518">
    <property type="entry name" value="HATPase_c"/>
    <property type="match status" value="1"/>
</dbReference>
<gene>
    <name evidence="13" type="ORF">CF394_01535</name>
</gene>
<dbReference type="InterPro" id="IPR036097">
    <property type="entry name" value="HisK_dim/P_sf"/>
</dbReference>
<sequence length="616" mass="71192">MIAPLLVTTGVNPISSMYDLIQALISCVNPVGLGMDTSSLSSSTFVFIISHPSTFHHTRIYSQHECFLLHFYYNKLRQSLFVWPKEVQMDKKDQIAIRIRYFSLLIGVYVIIHILFAFTHPEIHDGFFYIYSSIYLILLSYLFFSKRHPTYTLYLFVLSLNGYIMLEYTTEMTYSYVIFLAYPIFLAAYFQNFRAVFMVIGITYAELFFIFSRLSDSFSNQIAQHDIELVLFFFFMLLSTTILFMWVEKKIIASINSQNTLMKSQLLSKEGYLRLFFETAKDGIAVFDLNNRLIDLNPAFEELYGYSREELVGREIYFVSPEDEENARERTNKIREGNVFHFESQDMRKDGKLIDVLLTLSPIHDKRGNIIAMSVVSRDISYKKEAETLKLQTERLQLAGEIAAGVAHEIRNPMTVISGFIQMMNKNEDSPSYRYTKLIESEIKRIEYIVSEFLQLSKPSPPINEKFHLRAVLNDVISLFEPQLQQSKIKIHHKWNAHNMWLQGAESHVKQVFINIMKNAVEAITDSGEIHIYSYSKNHEEYIVVIRDTGSGMSKDIIDNLFTPFFTTKAEGTGLGMLISQKIMADVGGKIQVDSIKGSGTTFYLHFKKVSFPEES</sequence>
<feature type="domain" description="PAC" evidence="12">
    <location>
        <begin position="340"/>
        <end position="392"/>
    </location>
</feature>
<dbReference type="InterPro" id="IPR004358">
    <property type="entry name" value="Sig_transdc_His_kin-like_C"/>
</dbReference>
<feature type="transmembrane region" description="Helical" evidence="9">
    <location>
        <begin position="126"/>
        <end position="144"/>
    </location>
</feature>
<accession>A0A264W6E3</accession>
<feature type="transmembrane region" description="Helical" evidence="9">
    <location>
        <begin position="227"/>
        <end position="247"/>
    </location>
</feature>
<dbReference type="InterPro" id="IPR000014">
    <property type="entry name" value="PAS"/>
</dbReference>
<dbReference type="AlphaFoldDB" id="A0A264W6E3"/>
<evidence type="ECO:0000313" key="13">
    <source>
        <dbReference type="EMBL" id="OZS79129.1"/>
    </source>
</evidence>
<dbReference type="GO" id="GO:0005524">
    <property type="term" value="F:ATP binding"/>
    <property type="evidence" value="ECO:0007669"/>
    <property type="project" value="UniProtKB-KW"/>
</dbReference>
<organism evidence="13 14">
    <name type="scientific">Tetzosporium hominis</name>
    <dbReference type="NCBI Taxonomy" id="2020506"/>
    <lineage>
        <taxon>Bacteria</taxon>
        <taxon>Bacillati</taxon>
        <taxon>Bacillota</taxon>
        <taxon>Bacilli</taxon>
        <taxon>Bacillales</taxon>
        <taxon>Caryophanaceae</taxon>
        <taxon>Tetzosporium</taxon>
    </lineage>
</organism>
<dbReference type="Proteomes" id="UP000217065">
    <property type="component" value="Unassembled WGS sequence"/>
</dbReference>
<evidence type="ECO:0000256" key="3">
    <source>
        <dbReference type="ARBA" id="ARBA00022553"/>
    </source>
</evidence>
<proteinExistence type="predicted"/>
<dbReference type="SMART" id="SM00086">
    <property type="entry name" value="PAC"/>
    <property type="match status" value="1"/>
</dbReference>
<keyword evidence="6" id="KW-0418">Kinase</keyword>
<keyword evidence="4" id="KW-0808">Transferase</keyword>
<reference evidence="13 14" key="1">
    <citation type="submission" date="2017-07" db="EMBL/GenBank/DDBJ databases">
        <title>Tetzosporium hominis gen.nov. sp.nov.</title>
        <authorList>
            <person name="Tetz G."/>
            <person name="Tetz V."/>
        </authorList>
    </citation>
    <scope>NUCLEOTIDE SEQUENCE [LARGE SCALE GENOMIC DNA]</scope>
    <source>
        <strain evidence="13 14">VT-49</strain>
    </source>
</reference>
<protein>
    <recommendedName>
        <fullName evidence="2">histidine kinase</fullName>
        <ecNumber evidence="2">2.7.13.3</ecNumber>
    </recommendedName>
</protein>
<feature type="domain" description="PAS" evidence="11">
    <location>
        <begin position="269"/>
        <end position="338"/>
    </location>
</feature>
<dbReference type="CDD" id="cd00130">
    <property type="entry name" value="PAS"/>
    <property type="match status" value="1"/>
</dbReference>
<evidence type="ECO:0000259" key="10">
    <source>
        <dbReference type="PROSITE" id="PS50109"/>
    </source>
</evidence>
<dbReference type="InterPro" id="IPR000700">
    <property type="entry name" value="PAS-assoc_C"/>
</dbReference>
<dbReference type="PANTHER" id="PTHR43065">
    <property type="entry name" value="SENSOR HISTIDINE KINASE"/>
    <property type="match status" value="1"/>
</dbReference>
<keyword evidence="3" id="KW-0597">Phosphoprotein</keyword>
<evidence type="ECO:0000256" key="2">
    <source>
        <dbReference type="ARBA" id="ARBA00012438"/>
    </source>
</evidence>
<dbReference type="SUPFAM" id="SSF55785">
    <property type="entry name" value="PYP-like sensor domain (PAS domain)"/>
    <property type="match status" value="1"/>
</dbReference>
<dbReference type="SMART" id="SM00388">
    <property type="entry name" value="HisKA"/>
    <property type="match status" value="1"/>
</dbReference>
<dbReference type="InterPro" id="IPR001610">
    <property type="entry name" value="PAC"/>
</dbReference>
<name>A0A264W6E3_9BACL</name>
<keyword evidence="9" id="KW-0472">Membrane</keyword>
<dbReference type="InterPro" id="IPR035965">
    <property type="entry name" value="PAS-like_dom_sf"/>
</dbReference>
<dbReference type="NCBIfam" id="TIGR00229">
    <property type="entry name" value="sensory_box"/>
    <property type="match status" value="1"/>
</dbReference>
<evidence type="ECO:0000259" key="11">
    <source>
        <dbReference type="PROSITE" id="PS50112"/>
    </source>
</evidence>
<dbReference type="Gene3D" id="3.30.565.10">
    <property type="entry name" value="Histidine kinase-like ATPase, C-terminal domain"/>
    <property type="match status" value="1"/>
</dbReference>
<dbReference type="Gene3D" id="1.10.287.130">
    <property type="match status" value="1"/>
</dbReference>
<comment type="caution">
    <text evidence="13">The sequence shown here is derived from an EMBL/GenBank/DDBJ whole genome shotgun (WGS) entry which is preliminary data.</text>
</comment>
<dbReference type="CDD" id="cd00082">
    <property type="entry name" value="HisKA"/>
    <property type="match status" value="1"/>
</dbReference>
<evidence type="ECO:0000256" key="4">
    <source>
        <dbReference type="ARBA" id="ARBA00022679"/>
    </source>
</evidence>
<feature type="domain" description="Histidine kinase" evidence="10">
    <location>
        <begin position="405"/>
        <end position="611"/>
    </location>
</feature>
<dbReference type="PRINTS" id="PR00344">
    <property type="entry name" value="BCTRLSENSOR"/>
</dbReference>
<dbReference type="Gene3D" id="3.30.450.20">
    <property type="entry name" value="PAS domain"/>
    <property type="match status" value="1"/>
</dbReference>
<keyword evidence="7" id="KW-0067">ATP-binding</keyword>
<keyword evidence="9" id="KW-0812">Transmembrane</keyword>
<dbReference type="InterPro" id="IPR005467">
    <property type="entry name" value="His_kinase_dom"/>
</dbReference>
<comment type="catalytic activity">
    <reaction evidence="1">
        <text>ATP + protein L-histidine = ADP + protein N-phospho-L-histidine.</text>
        <dbReference type="EC" id="2.7.13.3"/>
    </reaction>
</comment>
<dbReference type="SMART" id="SM00091">
    <property type="entry name" value="PAS"/>
    <property type="match status" value="1"/>
</dbReference>
<dbReference type="SUPFAM" id="SSF47384">
    <property type="entry name" value="Homodimeric domain of signal transducing histidine kinase"/>
    <property type="match status" value="1"/>
</dbReference>
<dbReference type="InterPro" id="IPR003594">
    <property type="entry name" value="HATPase_dom"/>
</dbReference>
<feature type="transmembrane region" description="Helical" evidence="9">
    <location>
        <begin position="101"/>
        <end position="120"/>
    </location>
</feature>
<dbReference type="PANTHER" id="PTHR43065:SF10">
    <property type="entry name" value="PEROXIDE STRESS-ACTIVATED HISTIDINE KINASE MAK3"/>
    <property type="match status" value="1"/>
</dbReference>
<evidence type="ECO:0000256" key="7">
    <source>
        <dbReference type="ARBA" id="ARBA00022840"/>
    </source>
</evidence>
<dbReference type="Pfam" id="PF00512">
    <property type="entry name" value="HisKA"/>
    <property type="match status" value="1"/>
</dbReference>
<keyword evidence="14" id="KW-1185">Reference proteome</keyword>
<dbReference type="InterPro" id="IPR003661">
    <property type="entry name" value="HisK_dim/P_dom"/>
</dbReference>
<keyword evidence="5" id="KW-0547">Nucleotide-binding</keyword>
<dbReference type="PROSITE" id="PS50109">
    <property type="entry name" value="HIS_KIN"/>
    <property type="match status" value="1"/>
</dbReference>
<dbReference type="EMBL" id="NOKQ01000134">
    <property type="protein sequence ID" value="OZS79129.1"/>
    <property type="molecule type" value="Genomic_DNA"/>
</dbReference>
<dbReference type="EC" id="2.7.13.3" evidence="2"/>
<dbReference type="PROSITE" id="PS50113">
    <property type="entry name" value="PAC"/>
    <property type="match status" value="1"/>
</dbReference>
<evidence type="ECO:0000313" key="14">
    <source>
        <dbReference type="Proteomes" id="UP000217065"/>
    </source>
</evidence>
<keyword evidence="9" id="KW-1133">Transmembrane helix</keyword>
<keyword evidence="8" id="KW-0902">Two-component regulatory system</keyword>
<evidence type="ECO:0000256" key="9">
    <source>
        <dbReference type="SAM" id="Phobius"/>
    </source>
</evidence>
<evidence type="ECO:0000259" key="12">
    <source>
        <dbReference type="PROSITE" id="PS50113"/>
    </source>
</evidence>
<evidence type="ECO:0000256" key="1">
    <source>
        <dbReference type="ARBA" id="ARBA00000085"/>
    </source>
</evidence>
<feature type="transmembrane region" description="Helical" evidence="9">
    <location>
        <begin position="151"/>
        <end position="166"/>
    </location>
</feature>
<dbReference type="SUPFAM" id="SSF55874">
    <property type="entry name" value="ATPase domain of HSP90 chaperone/DNA topoisomerase II/histidine kinase"/>
    <property type="match status" value="1"/>
</dbReference>
<dbReference type="GO" id="GO:0000155">
    <property type="term" value="F:phosphorelay sensor kinase activity"/>
    <property type="evidence" value="ECO:0007669"/>
    <property type="project" value="InterPro"/>
</dbReference>
<evidence type="ECO:0000256" key="8">
    <source>
        <dbReference type="ARBA" id="ARBA00023012"/>
    </source>
</evidence>
<dbReference type="SMART" id="SM00387">
    <property type="entry name" value="HATPase_c"/>
    <property type="match status" value="1"/>
</dbReference>